<feature type="region of interest" description="Disordered" evidence="1">
    <location>
        <begin position="78"/>
        <end position="324"/>
    </location>
</feature>
<keyword evidence="3" id="KW-1185">Reference proteome</keyword>
<accession>A0A3N1CRQ4</accession>
<evidence type="ECO:0000256" key="1">
    <source>
        <dbReference type="SAM" id="MobiDB-lite"/>
    </source>
</evidence>
<dbReference type="AlphaFoldDB" id="A0A3N1CRQ4"/>
<feature type="compositionally biased region" description="Low complexity" evidence="1">
    <location>
        <begin position="432"/>
        <end position="445"/>
    </location>
</feature>
<feature type="compositionally biased region" description="Low complexity" evidence="1">
    <location>
        <begin position="187"/>
        <end position="198"/>
    </location>
</feature>
<evidence type="ECO:0000313" key="3">
    <source>
        <dbReference type="Proteomes" id="UP000272400"/>
    </source>
</evidence>
<dbReference type="Proteomes" id="UP000272400">
    <property type="component" value="Unassembled WGS sequence"/>
</dbReference>
<reference evidence="2 3" key="1">
    <citation type="submission" date="2018-11" db="EMBL/GenBank/DDBJ databases">
        <title>Sequencing the genomes of 1000 actinobacteria strains.</title>
        <authorList>
            <person name="Klenk H.-P."/>
        </authorList>
    </citation>
    <scope>NUCLEOTIDE SEQUENCE [LARGE SCALE GENOMIC DNA]</scope>
    <source>
        <strain evidence="2 3">DSM 44254</strain>
    </source>
</reference>
<gene>
    <name evidence="2" type="ORF">EDD29_1394</name>
</gene>
<proteinExistence type="predicted"/>
<dbReference type="RefSeq" id="WP_123663369.1">
    <property type="nucleotide sequence ID" value="NZ_RJKE01000001.1"/>
</dbReference>
<feature type="region of interest" description="Disordered" evidence="1">
    <location>
        <begin position="432"/>
        <end position="453"/>
    </location>
</feature>
<feature type="compositionally biased region" description="Gly residues" evidence="1">
    <location>
        <begin position="229"/>
        <end position="323"/>
    </location>
</feature>
<organism evidence="2 3">
    <name type="scientific">Actinocorallia herbida</name>
    <dbReference type="NCBI Taxonomy" id="58109"/>
    <lineage>
        <taxon>Bacteria</taxon>
        <taxon>Bacillati</taxon>
        <taxon>Actinomycetota</taxon>
        <taxon>Actinomycetes</taxon>
        <taxon>Streptosporangiales</taxon>
        <taxon>Thermomonosporaceae</taxon>
        <taxon>Actinocorallia</taxon>
    </lineage>
</organism>
<evidence type="ECO:0000313" key="2">
    <source>
        <dbReference type="EMBL" id="ROO83885.1"/>
    </source>
</evidence>
<feature type="compositionally biased region" description="Gly residues" evidence="1">
    <location>
        <begin position="152"/>
        <end position="174"/>
    </location>
</feature>
<feature type="compositionally biased region" description="Low complexity" evidence="1">
    <location>
        <begin position="206"/>
        <end position="215"/>
    </location>
</feature>
<protein>
    <submittedName>
        <fullName evidence="2">Uncharacterized protein</fullName>
    </submittedName>
</protein>
<sequence>MSMQVAASRDPNFRGADAAALSQLIRQMERAADDIGTWLSAHPPPAGVAADGYRDARVVQQWVADQLGMLNRRRAAASAALDDPDIPVGTPPGTDSADSPGSGNGPGTDDDPVPSPDVPADTDAEGGTGSGTDDDDLDAGTGPDTDTDGTDANGGTGTGAGTGSGTGATPGLGNGTSDPDIPADAEGTGQDGTTPTHGQGTGGTSTGDDPSTGTPHDGSTGHGDQDHGSGTGHEGEGTGQGTGDSGTQGSGTNGTPGTGTEGSGTDGGPGSGTEGSGTDGTQGDGTQGSGTDGTQGDGTQGSGAEGDGAGGPASGEGSGGVSGGVVDAYAAVESLSAGDGVDAQVWANLETHAGDGDYTASFYDRLGAEGTAQLIEAADGDPAKLDAIAASLSTADVQLDLDAQWTADVRAEAASLGVGDDAADVLGATPMGGAAAAGGTNRLTGAGTGAPTE</sequence>
<comment type="caution">
    <text evidence="2">The sequence shown here is derived from an EMBL/GenBank/DDBJ whole genome shotgun (WGS) entry which is preliminary data.</text>
</comment>
<name>A0A3N1CRQ4_9ACTN</name>
<dbReference type="OrthoDB" id="3467633at2"/>
<dbReference type="EMBL" id="RJKE01000001">
    <property type="protein sequence ID" value="ROO83885.1"/>
    <property type="molecule type" value="Genomic_DNA"/>
</dbReference>